<sequence>MPKMDTPQIILDQTDEETPDVVEVAKEEVDNKNQEHSGDRNKDCQIMQIIIPALKRQKSKRRKRRTCKASSLQKLPIAERLSSNPLSSEIRIPEGEFFQFLKEFEVTIATDDGGKDCLHFNNPTVNLCTRCDVVYKTILRDCRKYFCELFVEKSGRRSRDLVYIFELIDDFVNRKFPDSATEAQDEMKFYLRCFVKHKMNSFNRSNIQLPQKYQGDSLQNSKAKRLHEILYKFSLEKLEEFFSNESLTKLFYQYMKHFQRRLEFSEVMKKSRNVYFSALKLILMRTQTLMF</sequence>
<evidence type="ECO:0000313" key="2">
    <source>
        <dbReference type="EMBL" id="CAI2386205.1"/>
    </source>
</evidence>
<accession>A0AAD1Y7H3</accession>
<dbReference type="AlphaFoldDB" id="A0AAD1Y7H3"/>
<evidence type="ECO:0000313" key="3">
    <source>
        <dbReference type="Proteomes" id="UP001295684"/>
    </source>
</evidence>
<comment type="caution">
    <text evidence="2">The sequence shown here is derived from an EMBL/GenBank/DDBJ whole genome shotgun (WGS) entry which is preliminary data.</text>
</comment>
<name>A0AAD1Y7H3_EUPCR</name>
<feature type="region of interest" description="Disordered" evidence="1">
    <location>
        <begin position="1"/>
        <end position="20"/>
    </location>
</feature>
<organism evidence="2 3">
    <name type="scientific">Euplotes crassus</name>
    <dbReference type="NCBI Taxonomy" id="5936"/>
    <lineage>
        <taxon>Eukaryota</taxon>
        <taxon>Sar</taxon>
        <taxon>Alveolata</taxon>
        <taxon>Ciliophora</taxon>
        <taxon>Intramacronucleata</taxon>
        <taxon>Spirotrichea</taxon>
        <taxon>Hypotrichia</taxon>
        <taxon>Euplotida</taxon>
        <taxon>Euplotidae</taxon>
        <taxon>Moneuplotes</taxon>
    </lineage>
</organism>
<dbReference type="EMBL" id="CAMPGE010028696">
    <property type="protein sequence ID" value="CAI2386205.1"/>
    <property type="molecule type" value="Genomic_DNA"/>
</dbReference>
<protein>
    <submittedName>
        <fullName evidence="2">Uncharacterized protein</fullName>
    </submittedName>
</protein>
<dbReference type="Proteomes" id="UP001295684">
    <property type="component" value="Unassembled WGS sequence"/>
</dbReference>
<proteinExistence type="predicted"/>
<evidence type="ECO:0000256" key="1">
    <source>
        <dbReference type="SAM" id="MobiDB-lite"/>
    </source>
</evidence>
<keyword evidence="3" id="KW-1185">Reference proteome</keyword>
<gene>
    <name evidence="2" type="ORF">ECRASSUSDP1_LOCUS27811</name>
</gene>
<reference evidence="2" key="1">
    <citation type="submission" date="2023-07" db="EMBL/GenBank/DDBJ databases">
        <authorList>
            <consortium name="AG Swart"/>
            <person name="Singh M."/>
            <person name="Singh A."/>
            <person name="Seah K."/>
            <person name="Emmerich C."/>
        </authorList>
    </citation>
    <scope>NUCLEOTIDE SEQUENCE</scope>
    <source>
        <strain evidence="2">DP1</strain>
    </source>
</reference>